<keyword evidence="2" id="KW-1185">Reference proteome</keyword>
<name>A0A1L6RBI9_9LACO</name>
<reference evidence="1 2" key="1">
    <citation type="submission" date="2016-02" db="EMBL/GenBank/DDBJ databases">
        <title>Complete Genome Sequence of Weissella jogaejeotgali FOL01.</title>
        <authorList>
            <person name="Lee J.-H."/>
            <person name="Ku H.-J."/>
        </authorList>
    </citation>
    <scope>NUCLEOTIDE SEQUENCE [LARGE SCALE GENOMIC DNA]</scope>
    <source>
        <strain evidence="1 2">FOL01</strain>
    </source>
</reference>
<dbReference type="AlphaFoldDB" id="A0A1L6RBI9"/>
<dbReference type="Proteomes" id="UP000185473">
    <property type="component" value="Chromosome"/>
</dbReference>
<sequence>MIKTTVTTPANTYQLCIQQHLNQVSVDIDANTPNLAVATFRLTVSDTTIAHYFVNYLGGILAMAFQSTMSDAHFLSNLQQIINQELPNWQRSY</sequence>
<gene>
    <name evidence="1" type="ORF">FOL01_1055</name>
</gene>
<accession>A0A1L6RBI9</accession>
<organism evidence="1 2">
    <name type="scientific">Weissella jogaejeotgali</name>
    <dbReference type="NCBI Taxonomy" id="1631871"/>
    <lineage>
        <taxon>Bacteria</taxon>
        <taxon>Bacillati</taxon>
        <taxon>Bacillota</taxon>
        <taxon>Bacilli</taxon>
        <taxon>Lactobacillales</taxon>
        <taxon>Lactobacillaceae</taxon>
        <taxon>Weissella</taxon>
    </lineage>
</organism>
<proteinExistence type="predicted"/>
<dbReference type="KEGG" id="wjo:FOL01_1055"/>
<dbReference type="RefSeq" id="WP_075269728.1">
    <property type="nucleotide sequence ID" value="NZ_CP014332.1"/>
</dbReference>
<protein>
    <submittedName>
        <fullName evidence="1">Uncharacterized protein</fullName>
    </submittedName>
</protein>
<dbReference type="EMBL" id="CP014332">
    <property type="protein sequence ID" value="APS41914.1"/>
    <property type="molecule type" value="Genomic_DNA"/>
</dbReference>
<evidence type="ECO:0000313" key="2">
    <source>
        <dbReference type="Proteomes" id="UP000185473"/>
    </source>
</evidence>
<evidence type="ECO:0000313" key="1">
    <source>
        <dbReference type="EMBL" id="APS41914.1"/>
    </source>
</evidence>
<dbReference type="OrthoDB" id="2147839at2"/>